<reference evidence="1" key="1">
    <citation type="journal article" date="2020" name="mSystems">
        <title>Genome- and Community-Level Interaction Insights into Carbon Utilization and Element Cycling Functions of Hydrothermarchaeota in Hydrothermal Sediment.</title>
        <authorList>
            <person name="Zhou Z."/>
            <person name="Liu Y."/>
            <person name="Xu W."/>
            <person name="Pan J."/>
            <person name="Luo Z.H."/>
            <person name="Li M."/>
        </authorList>
    </citation>
    <scope>NUCLEOTIDE SEQUENCE [LARGE SCALE GENOMIC DNA]</scope>
    <source>
        <strain evidence="1">SpSt-1233</strain>
    </source>
</reference>
<gene>
    <name evidence="1" type="ORF">ENO08_03585</name>
</gene>
<dbReference type="Proteomes" id="UP000886069">
    <property type="component" value="Unassembled WGS sequence"/>
</dbReference>
<protein>
    <recommendedName>
        <fullName evidence="2">M3 family oligoendopeptidase</fullName>
    </recommendedName>
</protein>
<accession>A0A7V2AUL8</accession>
<evidence type="ECO:0000313" key="1">
    <source>
        <dbReference type="EMBL" id="HER43521.1"/>
    </source>
</evidence>
<dbReference type="SUPFAM" id="SSF55486">
    <property type="entry name" value="Metalloproteases ('zincins'), catalytic domain"/>
    <property type="match status" value="1"/>
</dbReference>
<dbReference type="EMBL" id="DSEC01000252">
    <property type="protein sequence ID" value="HER43521.1"/>
    <property type="molecule type" value="Genomic_DNA"/>
</dbReference>
<dbReference type="AlphaFoldDB" id="A0A7V2AUL8"/>
<dbReference type="Gene3D" id="1.10.1370.30">
    <property type="match status" value="1"/>
</dbReference>
<evidence type="ECO:0008006" key="2">
    <source>
        <dbReference type="Google" id="ProtNLM"/>
    </source>
</evidence>
<comment type="caution">
    <text evidence="1">The sequence shown here is derived from an EMBL/GenBank/DDBJ whole genome shotgun (WGS) entry which is preliminary data.</text>
</comment>
<organism evidence="1">
    <name type="scientific">Eiseniibacteriota bacterium</name>
    <dbReference type="NCBI Taxonomy" id="2212470"/>
    <lineage>
        <taxon>Bacteria</taxon>
        <taxon>Candidatus Eiseniibacteriota</taxon>
    </lineage>
</organism>
<sequence length="663" mass="75446">MDDSITRLEEKLVAEYGEEQRARLRRGMSQVASLWRESDGDAGVFEDFVARNFAGDGESLDEMFGRFERLLTTLYGNMNAIRIEFSRQTDLDIGRVMPFDEIFAAYSPSAHALEDFFENKLAFVVLLNFPLTTLEERIEQGDRWSRRQWAEARLAQIFSKRIPSDVNKALAEAGALSDQYISNYNIWMHHLVADDGERLFPSGMKLLSHWNLRDQIKADYLSGEKALARQRMIQRVMERIVDQTIPGIVIDNPHVDWNPYTNEISEAAAVDTDLPAPNMESISNEREPDRRYEVLLETYRAARMVDPYSPTAPSLIARRFDENREIPEERVREMFESVLASPLMPRIAALIEERLGRPLEPFDIWYNGFKAKGSYDQEMLDEIVRKRYPTAEAFDEGIPAMLEKLGFTGERAAYLADRIVVEPARGSGHASGGEMPGQQARLRTRIGAGGMDYKGFNIAVHEMGHNVEQVFSMNDVDHTMLSGVPNTAFTEAIAFVFQARDLELLGLEVEKDEIAEAYNTLNDFWATAEISAVSLVDMALWHWMYDHPEASPAELREAALRISKDVWNRYYAPIFEVKDATLLGIYSHIIHSFLYLPDYPMGHMIAFQIEEHIKKAGSVGPEVERMTTLGRITPDLWMKQATGSRVGAEALIEAAERALEIIH</sequence>
<name>A0A7V2AUL8_UNCEI</name>
<proteinExistence type="predicted"/>